<evidence type="ECO:0000313" key="2">
    <source>
        <dbReference type="Proteomes" id="UP000004508"/>
    </source>
</evidence>
<evidence type="ECO:0000313" key="1">
    <source>
        <dbReference type="EMBL" id="EFH83905.1"/>
    </source>
</evidence>
<gene>
    <name evidence="1" type="ORF">Krac_4909</name>
</gene>
<reference evidence="1 2" key="1">
    <citation type="journal article" date="2011" name="Stand. Genomic Sci.">
        <title>Non-contiguous finished genome sequence and contextual data of the filamentous soil bacterium Ktedonobacter racemifer type strain (SOSP1-21).</title>
        <authorList>
            <person name="Chang Y.J."/>
            <person name="Land M."/>
            <person name="Hauser L."/>
            <person name="Chertkov O."/>
            <person name="Del Rio T.G."/>
            <person name="Nolan M."/>
            <person name="Copeland A."/>
            <person name="Tice H."/>
            <person name="Cheng J.F."/>
            <person name="Lucas S."/>
            <person name="Han C."/>
            <person name="Goodwin L."/>
            <person name="Pitluck S."/>
            <person name="Ivanova N."/>
            <person name="Ovchinikova G."/>
            <person name="Pati A."/>
            <person name="Chen A."/>
            <person name="Palaniappan K."/>
            <person name="Mavromatis K."/>
            <person name="Liolios K."/>
            <person name="Brettin T."/>
            <person name="Fiebig A."/>
            <person name="Rohde M."/>
            <person name="Abt B."/>
            <person name="Goker M."/>
            <person name="Detter J.C."/>
            <person name="Woyke T."/>
            <person name="Bristow J."/>
            <person name="Eisen J.A."/>
            <person name="Markowitz V."/>
            <person name="Hugenholtz P."/>
            <person name="Kyrpides N.C."/>
            <person name="Klenk H.P."/>
            <person name="Lapidus A."/>
        </authorList>
    </citation>
    <scope>NUCLEOTIDE SEQUENCE [LARGE SCALE GENOMIC DNA]</scope>
    <source>
        <strain evidence="2">DSM 44963</strain>
    </source>
</reference>
<organism evidence="1 2">
    <name type="scientific">Ktedonobacter racemifer DSM 44963</name>
    <dbReference type="NCBI Taxonomy" id="485913"/>
    <lineage>
        <taxon>Bacteria</taxon>
        <taxon>Bacillati</taxon>
        <taxon>Chloroflexota</taxon>
        <taxon>Ktedonobacteria</taxon>
        <taxon>Ktedonobacterales</taxon>
        <taxon>Ktedonobacteraceae</taxon>
        <taxon>Ktedonobacter</taxon>
    </lineage>
</organism>
<keyword evidence="2" id="KW-1185">Reference proteome</keyword>
<sequence length="37" mass="3835">MIDQIAEIISGITAIISVAVVNRGTFAWRSGNASMAA</sequence>
<proteinExistence type="predicted"/>
<accession>D6TU04</accession>
<name>D6TU04_KTERA</name>
<comment type="caution">
    <text evidence="1">The sequence shown here is derived from an EMBL/GenBank/DDBJ whole genome shotgun (WGS) entry which is preliminary data.</text>
</comment>
<dbReference type="InParanoid" id="D6TU04"/>
<dbReference type="Proteomes" id="UP000004508">
    <property type="component" value="Unassembled WGS sequence"/>
</dbReference>
<protein>
    <submittedName>
        <fullName evidence="1">Uncharacterized protein</fullName>
    </submittedName>
</protein>
<dbReference type="AlphaFoldDB" id="D6TU04"/>
<dbReference type="EMBL" id="ADVG01000003">
    <property type="protein sequence ID" value="EFH83905.1"/>
    <property type="molecule type" value="Genomic_DNA"/>
</dbReference>
<dbReference type="STRING" id="485913.Krac_4909"/>